<feature type="transmembrane region" description="Helical" evidence="1">
    <location>
        <begin position="125"/>
        <end position="146"/>
    </location>
</feature>
<evidence type="ECO:0000256" key="1">
    <source>
        <dbReference type="SAM" id="Phobius"/>
    </source>
</evidence>
<feature type="transmembrane region" description="Helical" evidence="1">
    <location>
        <begin position="22"/>
        <end position="39"/>
    </location>
</feature>
<keyword evidence="3" id="KW-1185">Reference proteome</keyword>
<dbReference type="Proteomes" id="UP000436088">
    <property type="component" value="Unassembled WGS sequence"/>
</dbReference>
<organism evidence="2 3">
    <name type="scientific">Hibiscus syriacus</name>
    <name type="common">Rose of Sharon</name>
    <dbReference type="NCBI Taxonomy" id="106335"/>
    <lineage>
        <taxon>Eukaryota</taxon>
        <taxon>Viridiplantae</taxon>
        <taxon>Streptophyta</taxon>
        <taxon>Embryophyta</taxon>
        <taxon>Tracheophyta</taxon>
        <taxon>Spermatophyta</taxon>
        <taxon>Magnoliopsida</taxon>
        <taxon>eudicotyledons</taxon>
        <taxon>Gunneridae</taxon>
        <taxon>Pentapetalae</taxon>
        <taxon>rosids</taxon>
        <taxon>malvids</taxon>
        <taxon>Malvales</taxon>
        <taxon>Malvaceae</taxon>
        <taxon>Malvoideae</taxon>
        <taxon>Hibiscus</taxon>
    </lineage>
</organism>
<protein>
    <submittedName>
        <fullName evidence="2">E3 Ubiquitin ligase family protein isoform 2</fullName>
    </submittedName>
</protein>
<name>A0A6A2YFF0_HIBSY</name>
<keyword evidence="1" id="KW-0812">Transmembrane</keyword>
<accession>A0A6A2YFF0</accession>
<dbReference type="PANTHER" id="PTHR47355:SF1">
    <property type="entry name" value="E3 UBIQUITIN-PROTEIN LIGASE SPL2"/>
    <property type="match status" value="1"/>
</dbReference>
<evidence type="ECO:0000313" key="3">
    <source>
        <dbReference type="Proteomes" id="UP000436088"/>
    </source>
</evidence>
<keyword evidence="1" id="KW-0472">Membrane</keyword>
<sequence>MSSHEQAVASLISQLALSFDDVVLGATLAYATFCTIFRFKATSTALRKIRGSPHSRLSDLRSLPEDDNLDSAEEPIVVIRGAVNVRPAADGRSLTRLKNNALVCQESGDKAVIIQSRVSNRGHGLVFGYFGFTMIAAVAGAIAIVAGNSDNGETVTSRTKSRSRTVF</sequence>
<dbReference type="GO" id="GO:0004842">
    <property type="term" value="F:ubiquitin-protein transferase activity"/>
    <property type="evidence" value="ECO:0007669"/>
    <property type="project" value="InterPro"/>
</dbReference>
<dbReference type="InterPro" id="IPR044247">
    <property type="entry name" value="SPL2-like"/>
</dbReference>
<gene>
    <name evidence="2" type="ORF">F3Y22_tig00111678pilonHSYRG00035</name>
</gene>
<keyword evidence="1" id="KW-1133">Transmembrane helix</keyword>
<dbReference type="AlphaFoldDB" id="A0A6A2YFF0"/>
<evidence type="ECO:0000313" key="2">
    <source>
        <dbReference type="EMBL" id="KAE8675309.1"/>
    </source>
</evidence>
<dbReference type="PANTHER" id="PTHR47355">
    <property type="entry name" value="E3 UBIQUITIN-PROTEIN LIGASE SPL2"/>
    <property type="match status" value="1"/>
</dbReference>
<comment type="caution">
    <text evidence="2">The sequence shown here is derived from an EMBL/GenBank/DDBJ whole genome shotgun (WGS) entry which is preliminary data.</text>
</comment>
<proteinExistence type="predicted"/>
<dbReference type="EMBL" id="VEPZ02001402">
    <property type="protein sequence ID" value="KAE8675309.1"/>
    <property type="molecule type" value="Genomic_DNA"/>
</dbReference>
<reference evidence="2" key="1">
    <citation type="submission" date="2019-09" db="EMBL/GenBank/DDBJ databases">
        <title>Draft genome information of white flower Hibiscus syriacus.</title>
        <authorList>
            <person name="Kim Y.-M."/>
        </authorList>
    </citation>
    <scope>NUCLEOTIDE SEQUENCE [LARGE SCALE GENOMIC DNA]</scope>
    <source>
        <strain evidence="2">YM2019G1</strain>
    </source>
</reference>